<proteinExistence type="predicted"/>
<protein>
    <submittedName>
        <fullName evidence="1">Uncharacterized protein</fullName>
    </submittedName>
</protein>
<dbReference type="EMBL" id="LAPT01000046">
    <property type="protein sequence ID" value="PXF31256.1"/>
    <property type="molecule type" value="Genomic_DNA"/>
</dbReference>
<name>A0ABX5LX59_9GAMM</name>
<evidence type="ECO:0000313" key="2">
    <source>
        <dbReference type="Proteomes" id="UP000248090"/>
    </source>
</evidence>
<keyword evidence="2" id="KW-1185">Reference proteome</keyword>
<organism evidence="1 2">
    <name type="scientific">Pokkaliibacter plantistimulans</name>
    <dbReference type="NCBI Taxonomy" id="1635171"/>
    <lineage>
        <taxon>Bacteria</taxon>
        <taxon>Pseudomonadati</taxon>
        <taxon>Pseudomonadota</taxon>
        <taxon>Gammaproteobacteria</taxon>
        <taxon>Oceanospirillales</taxon>
        <taxon>Balneatrichaceae</taxon>
        <taxon>Pokkaliibacter</taxon>
    </lineage>
</organism>
<dbReference type="Proteomes" id="UP000248090">
    <property type="component" value="Unassembled WGS sequence"/>
</dbReference>
<comment type="caution">
    <text evidence="1">The sequence shown here is derived from an EMBL/GenBank/DDBJ whole genome shotgun (WGS) entry which is preliminary data.</text>
</comment>
<evidence type="ECO:0000313" key="1">
    <source>
        <dbReference type="EMBL" id="PXF31256.1"/>
    </source>
</evidence>
<dbReference type="RefSeq" id="WP_110187315.1">
    <property type="nucleotide sequence ID" value="NZ_CP177354.1"/>
</dbReference>
<sequence>MTSDARSNLETDLKTFIHDLFIDKAFRPWLLELPQKRPSHWYSLIADLDRSGCTVSTLQQLGEEVYKPLVYQCIKSPAFNANGQYLVLFHLSDSMYSQIVFMTPAPSA</sequence>
<gene>
    <name evidence="1" type="ORF">WH50_10795</name>
</gene>
<accession>A0ABX5LX59</accession>
<reference evidence="1 2" key="1">
    <citation type="submission" date="2015-03" db="EMBL/GenBank/DDBJ databases">
        <authorList>
            <person name="Krishnan R."/>
            <person name="Midha S."/>
            <person name="Patil P.B."/>
            <person name="Rameshkumar N."/>
        </authorList>
    </citation>
    <scope>NUCLEOTIDE SEQUENCE [LARGE SCALE GENOMIC DNA]</scope>
    <source>
        <strain evidence="1 2">L1E11</strain>
    </source>
</reference>